<keyword evidence="7" id="KW-1185">Reference proteome</keyword>
<feature type="transmembrane region" description="Helical" evidence="5">
    <location>
        <begin position="317"/>
        <end position="338"/>
    </location>
</feature>
<feature type="transmembrane region" description="Helical" evidence="5">
    <location>
        <begin position="252"/>
        <end position="270"/>
    </location>
</feature>
<dbReference type="GO" id="GO:0005385">
    <property type="term" value="F:zinc ion transmembrane transporter activity"/>
    <property type="evidence" value="ECO:0007669"/>
    <property type="project" value="TreeGrafter"/>
</dbReference>
<comment type="subcellular location">
    <subcellularLocation>
        <location evidence="1">Membrane</location>
        <topology evidence="1">Multi-pass membrane protein</topology>
    </subcellularLocation>
</comment>
<dbReference type="PANTHER" id="PTHR11040:SF212">
    <property type="entry name" value="ZINC_IRON PERMEASE"/>
    <property type="match status" value="1"/>
</dbReference>
<dbReference type="PANTHER" id="PTHR11040">
    <property type="entry name" value="ZINC/IRON TRANSPORTER"/>
    <property type="match status" value="1"/>
</dbReference>
<organism evidence="6 7">
    <name type="scientific">Saprolegnia parasitica (strain CBS 223.65)</name>
    <dbReference type="NCBI Taxonomy" id="695850"/>
    <lineage>
        <taxon>Eukaryota</taxon>
        <taxon>Sar</taxon>
        <taxon>Stramenopiles</taxon>
        <taxon>Oomycota</taxon>
        <taxon>Saprolegniomycetes</taxon>
        <taxon>Saprolegniales</taxon>
        <taxon>Saprolegniaceae</taxon>
        <taxon>Saprolegnia</taxon>
    </lineage>
</organism>
<feature type="transmembrane region" description="Helical" evidence="5">
    <location>
        <begin position="6"/>
        <end position="29"/>
    </location>
</feature>
<reference evidence="6 7" key="1">
    <citation type="journal article" date="2013" name="PLoS Genet.">
        <title>Distinctive expansion of potential virulence genes in the genome of the oomycete fish pathogen Saprolegnia parasitica.</title>
        <authorList>
            <person name="Jiang R.H."/>
            <person name="de Bruijn I."/>
            <person name="Haas B.J."/>
            <person name="Belmonte R."/>
            <person name="Lobach L."/>
            <person name="Christie J."/>
            <person name="van den Ackerveken G."/>
            <person name="Bottin A."/>
            <person name="Bulone V."/>
            <person name="Diaz-Moreno S.M."/>
            <person name="Dumas B."/>
            <person name="Fan L."/>
            <person name="Gaulin E."/>
            <person name="Govers F."/>
            <person name="Grenville-Briggs L.J."/>
            <person name="Horner N.R."/>
            <person name="Levin J.Z."/>
            <person name="Mammella M."/>
            <person name="Meijer H.J."/>
            <person name="Morris P."/>
            <person name="Nusbaum C."/>
            <person name="Oome S."/>
            <person name="Phillips A.J."/>
            <person name="van Rooyen D."/>
            <person name="Rzeszutek E."/>
            <person name="Saraiva M."/>
            <person name="Secombes C.J."/>
            <person name="Seidl M.F."/>
            <person name="Snel B."/>
            <person name="Stassen J.H."/>
            <person name="Sykes S."/>
            <person name="Tripathy S."/>
            <person name="van den Berg H."/>
            <person name="Vega-Arreguin J.C."/>
            <person name="Wawra S."/>
            <person name="Young S.K."/>
            <person name="Zeng Q."/>
            <person name="Dieguez-Uribeondo J."/>
            <person name="Russ C."/>
            <person name="Tyler B.M."/>
            <person name="van West P."/>
        </authorList>
    </citation>
    <scope>NUCLEOTIDE SEQUENCE [LARGE SCALE GENOMIC DNA]</scope>
    <source>
        <strain evidence="6 7">CBS 223.65</strain>
    </source>
</reference>
<keyword evidence="2 5" id="KW-0812">Transmembrane</keyword>
<dbReference type="GeneID" id="24126550"/>
<evidence type="ECO:0000313" key="6">
    <source>
        <dbReference type="EMBL" id="KDO31462.1"/>
    </source>
</evidence>
<dbReference type="AlphaFoldDB" id="A0A067CXC9"/>
<evidence type="ECO:0000256" key="1">
    <source>
        <dbReference type="ARBA" id="ARBA00004141"/>
    </source>
</evidence>
<feature type="transmembrane region" description="Helical" evidence="5">
    <location>
        <begin position="88"/>
        <end position="108"/>
    </location>
</feature>
<evidence type="ECO:0000256" key="2">
    <source>
        <dbReference type="ARBA" id="ARBA00022692"/>
    </source>
</evidence>
<dbReference type="Pfam" id="PF02535">
    <property type="entry name" value="Zip"/>
    <property type="match status" value="1"/>
</dbReference>
<name>A0A067CXC9_SAPPC</name>
<gene>
    <name evidence="6" type="ORF">SPRG_04077</name>
</gene>
<sequence length="401" mass="42426">MEDIIVFNSLMCIVLLVLTVIFSLLPLFVSAQTPTSSGLNGLIQHKLPYLTAGVFLSTGMIHLLPDAVHHYAKYLAMVTPIGVKPSDFPTIYVLACVGCMLIWAVDLLNLGDSGKMMAVAAAAKPNYETSLCKIHVPSIASYGVERRSRAYSASSTYHRSHSPRHFASPLGAHEGPSYGTGSCSCDKTILETSALVKHSKQATDVDVVLRANQSAVEVAEEPHGRCGADPHVHAHVEGSISEHVVFSGESALLPYLLAALFSLHSLIAGFTLGMNSQLSRTAIATALAIVSHKFIEAIAVGANFAKVKESVNASRSIAVLVLYSFMTPLGIVLGMLLTSQLQGAPAQLAQAIALGIGSGSFIYLAFHEMSDEHAQEATSTVQKLLLFVAGAGVMTLLATVT</sequence>
<evidence type="ECO:0008006" key="8">
    <source>
        <dbReference type="Google" id="ProtNLM"/>
    </source>
</evidence>
<feature type="transmembrane region" description="Helical" evidence="5">
    <location>
        <begin position="344"/>
        <end position="364"/>
    </location>
</feature>
<dbReference type="EMBL" id="KK583198">
    <property type="protein sequence ID" value="KDO31462.1"/>
    <property type="molecule type" value="Genomic_DNA"/>
</dbReference>
<dbReference type="GO" id="GO:0005886">
    <property type="term" value="C:plasma membrane"/>
    <property type="evidence" value="ECO:0007669"/>
    <property type="project" value="TreeGrafter"/>
</dbReference>
<dbReference type="Proteomes" id="UP000030745">
    <property type="component" value="Unassembled WGS sequence"/>
</dbReference>
<dbReference type="InterPro" id="IPR003689">
    <property type="entry name" value="ZIP"/>
</dbReference>
<dbReference type="OrthoDB" id="448280at2759"/>
<protein>
    <recommendedName>
        <fullName evidence="8">Zinc/iron permease</fullName>
    </recommendedName>
</protein>
<feature type="transmembrane region" description="Helical" evidence="5">
    <location>
        <begin position="384"/>
        <end position="400"/>
    </location>
</feature>
<dbReference type="KEGG" id="spar:SPRG_04077"/>
<evidence type="ECO:0000256" key="3">
    <source>
        <dbReference type="ARBA" id="ARBA00022989"/>
    </source>
</evidence>
<dbReference type="STRING" id="695850.A0A067CXC9"/>
<accession>A0A067CXC9</accession>
<keyword evidence="3 5" id="KW-1133">Transmembrane helix</keyword>
<evidence type="ECO:0000313" key="7">
    <source>
        <dbReference type="Proteomes" id="UP000030745"/>
    </source>
</evidence>
<dbReference type="VEuPathDB" id="FungiDB:SPRG_04077"/>
<feature type="transmembrane region" description="Helical" evidence="5">
    <location>
        <begin position="49"/>
        <end position="68"/>
    </location>
</feature>
<evidence type="ECO:0000256" key="5">
    <source>
        <dbReference type="SAM" id="Phobius"/>
    </source>
</evidence>
<dbReference type="OMA" id="SMYRVQI"/>
<feature type="transmembrane region" description="Helical" evidence="5">
    <location>
        <begin position="282"/>
        <end position="305"/>
    </location>
</feature>
<proteinExistence type="predicted"/>
<keyword evidence="4 5" id="KW-0472">Membrane</keyword>
<evidence type="ECO:0000256" key="4">
    <source>
        <dbReference type="ARBA" id="ARBA00023136"/>
    </source>
</evidence>
<dbReference type="RefSeq" id="XP_012198057.1">
    <property type="nucleotide sequence ID" value="XM_012342667.1"/>
</dbReference>